<comment type="caution">
    <text evidence="1">The sequence shown here is derived from an EMBL/GenBank/DDBJ whole genome shotgun (WGS) entry which is preliminary data.</text>
</comment>
<name>A0A6G0VUE6_APHCR</name>
<dbReference type="GO" id="GO:0003964">
    <property type="term" value="F:RNA-directed DNA polymerase activity"/>
    <property type="evidence" value="ECO:0007669"/>
    <property type="project" value="UniProtKB-KW"/>
</dbReference>
<accession>A0A6G0VUE6</accession>
<dbReference type="EMBL" id="VUJU01011726">
    <property type="protein sequence ID" value="KAF0710206.1"/>
    <property type="molecule type" value="Genomic_DNA"/>
</dbReference>
<evidence type="ECO:0000313" key="2">
    <source>
        <dbReference type="Proteomes" id="UP000478052"/>
    </source>
</evidence>
<keyword evidence="1" id="KW-0548">Nucleotidyltransferase</keyword>
<organism evidence="1 2">
    <name type="scientific">Aphis craccivora</name>
    <name type="common">Cowpea aphid</name>
    <dbReference type="NCBI Taxonomy" id="307492"/>
    <lineage>
        <taxon>Eukaryota</taxon>
        <taxon>Metazoa</taxon>
        <taxon>Ecdysozoa</taxon>
        <taxon>Arthropoda</taxon>
        <taxon>Hexapoda</taxon>
        <taxon>Insecta</taxon>
        <taxon>Pterygota</taxon>
        <taxon>Neoptera</taxon>
        <taxon>Paraneoptera</taxon>
        <taxon>Hemiptera</taxon>
        <taxon>Sternorrhyncha</taxon>
        <taxon>Aphidomorpha</taxon>
        <taxon>Aphidoidea</taxon>
        <taxon>Aphididae</taxon>
        <taxon>Aphidini</taxon>
        <taxon>Aphis</taxon>
        <taxon>Aphis</taxon>
    </lineage>
</organism>
<dbReference type="SUPFAM" id="SSF57903">
    <property type="entry name" value="FYVE/PHD zinc finger"/>
    <property type="match status" value="1"/>
</dbReference>
<gene>
    <name evidence="1" type="ORF">FWK35_00027501</name>
</gene>
<dbReference type="Gene3D" id="3.30.40.10">
    <property type="entry name" value="Zinc/RING finger domain, C3HC4 (zinc finger)"/>
    <property type="match status" value="1"/>
</dbReference>
<keyword evidence="2" id="KW-1185">Reference proteome</keyword>
<dbReference type="Proteomes" id="UP000478052">
    <property type="component" value="Unassembled WGS sequence"/>
</dbReference>
<reference evidence="1 2" key="1">
    <citation type="submission" date="2019-08" db="EMBL/GenBank/DDBJ databases">
        <title>Whole genome of Aphis craccivora.</title>
        <authorList>
            <person name="Voronova N.V."/>
            <person name="Shulinski R.S."/>
            <person name="Bandarenka Y.V."/>
            <person name="Zhorov D.G."/>
            <person name="Warner D."/>
        </authorList>
    </citation>
    <scope>NUCLEOTIDE SEQUENCE [LARGE SCALE GENOMIC DNA]</scope>
    <source>
        <strain evidence="1">180601</strain>
        <tissue evidence="1">Whole Body</tissue>
    </source>
</reference>
<sequence length="65" mass="7287">MFCGKCNAVISPVKSAAVCISCETNYHPVCIKIKTLSNFKSIKDFWNCDLCLSKLKNVSTRNKKN</sequence>
<dbReference type="InterPro" id="IPR011011">
    <property type="entry name" value="Znf_FYVE_PHD"/>
</dbReference>
<keyword evidence="1" id="KW-0695">RNA-directed DNA polymerase</keyword>
<dbReference type="AlphaFoldDB" id="A0A6G0VUE6"/>
<keyword evidence="1" id="KW-0808">Transferase</keyword>
<dbReference type="InterPro" id="IPR013083">
    <property type="entry name" value="Znf_RING/FYVE/PHD"/>
</dbReference>
<evidence type="ECO:0000313" key="1">
    <source>
        <dbReference type="EMBL" id="KAF0710206.1"/>
    </source>
</evidence>
<proteinExistence type="predicted"/>
<protein>
    <submittedName>
        <fullName evidence="1">Reverse transcriptase domain-containing protein</fullName>
    </submittedName>
</protein>
<dbReference type="OrthoDB" id="6773084at2759"/>